<dbReference type="Proteomes" id="UP001189122">
    <property type="component" value="Unassembled WGS sequence"/>
</dbReference>
<dbReference type="PANTHER" id="PTHR13052">
    <property type="entry name" value="NFRKB-RELATED"/>
    <property type="match status" value="1"/>
</dbReference>
<reference evidence="5 6" key="1">
    <citation type="submission" date="2019-12" db="EMBL/GenBank/DDBJ databases">
        <authorList>
            <person name="Scholz U."/>
            <person name="Mascher M."/>
            <person name="Fiebig A."/>
        </authorList>
    </citation>
    <scope>NUCLEOTIDE SEQUENCE</scope>
</reference>
<gene>
    <name evidence="5" type="ORF">SI7747_16018784</name>
</gene>
<dbReference type="EMBL" id="CACRZD030000016">
    <property type="protein sequence ID" value="CAA6672373.1"/>
    <property type="molecule type" value="Genomic_DNA"/>
</dbReference>
<evidence type="ECO:0000313" key="6">
    <source>
        <dbReference type="Proteomes" id="UP001189122"/>
    </source>
</evidence>
<dbReference type="PANTHER" id="PTHR13052:SF3">
    <property type="entry name" value="NUCLEAR FACTOR RELATED TO KAPPA-B-BINDING PROTEIN"/>
    <property type="match status" value="1"/>
</dbReference>
<name>A0A7I8JS32_SPIIN</name>
<feature type="compositionally biased region" description="Polar residues" evidence="3">
    <location>
        <begin position="218"/>
        <end position="231"/>
    </location>
</feature>
<protein>
    <recommendedName>
        <fullName evidence="4">DEUBAD domain-containing protein</fullName>
    </recommendedName>
</protein>
<proteinExistence type="predicted"/>
<dbReference type="PROSITE" id="PS51916">
    <property type="entry name" value="DEUBAD"/>
    <property type="match status" value="1"/>
</dbReference>
<dbReference type="InterPro" id="IPR044867">
    <property type="entry name" value="DEUBAD_dom"/>
</dbReference>
<dbReference type="CDD" id="cd21865">
    <property type="entry name" value="DEUBAD_NFRKB"/>
    <property type="match status" value="1"/>
</dbReference>
<dbReference type="EMBL" id="LR743603">
    <property type="protein sequence ID" value="CAA2633254.1"/>
    <property type="molecule type" value="Genomic_DNA"/>
</dbReference>
<accession>A0A7I8JS32</accession>
<keyword evidence="6" id="KW-1185">Reference proteome</keyword>
<dbReference type="GO" id="GO:0031011">
    <property type="term" value="C:Ino80 complex"/>
    <property type="evidence" value="ECO:0007669"/>
    <property type="project" value="InterPro"/>
</dbReference>
<sequence>MGIVKVNVRRKEGDHYVQQSSPIPAIHDHEHAERNIPERKHFDDSEVDFEVADVDCELIKIRDQICSVPYDLYDLANLKEVLSLETWNSCLSEEERFSLTAYLPNVDQETFWLTMRELLGGEDVFFGSPLDVFFQRLKGGLYSPRVSQSREALQFVHRKMAQTFISMQKAWRECLPSTTVEERIDIWNRQKAPAKPVYMVDLNALPADEEAPLAGDRNMSSPPLSKKMTNSADDRVIRDTQFSPPFMNFRTRHTNQSLPCDSWGKLRMQPKGVLKLKPRSDPLLKPWDPMPVESSGFPAFSFSPQQSVFDLTNISNESPLPYQRYKYGPFSESGELPLLVRESLNRDAGPFSDLPRRKLRKVGFHNGLGKGGDRNRMEETKSMKIKLKMWNAPDNQYKQGLLNSL</sequence>
<organism evidence="5">
    <name type="scientific">Spirodela intermedia</name>
    <name type="common">Intermediate duckweed</name>
    <dbReference type="NCBI Taxonomy" id="51605"/>
    <lineage>
        <taxon>Eukaryota</taxon>
        <taxon>Viridiplantae</taxon>
        <taxon>Streptophyta</taxon>
        <taxon>Embryophyta</taxon>
        <taxon>Tracheophyta</taxon>
        <taxon>Spermatophyta</taxon>
        <taxon>Magnoliopsida</taxon>
        <taxon>Liliopsida</taxon>
        <taxon>Araceae</taxon>
        <taxon>Lemnoideae</taxon>
        <taxon>Spirodela</taxon>
    </lineage>
</organism>
<keyword evidence="2" id="KW-0539">Nucleus</keyword>
<evidence type="ECO:0000259" key="4">
    <source>
        <dbReference type="PROSITE" id="PS51916"/>
    </source>
</evidence>
<feature type="region of interest" description="Disordered" evidence="3">
    <location>
        <begin position="211"/>
        <end position="231"/>
    </location>
</feature>
<comment type="subcellular location">
    <subcellularLocation>
        <location evidence="1">Nucleus</location>
    </subcellularLocation>
</comment>
<feature type="domain" description="DEUBAD" evidence="4">
    <location>
        <begin position="69"/>
        <end position="185"/>
    </location>
</feature>
<dbReference type="InterPro" id="IPR024867">
    <property type="entry name" value="NFRKB"/>
</dbReference>
<evidence type="ECO:0000256" key="2">
    <source>
        <dbReference type="ARBA" id="ARBA00023242"/>
    </source>
</evidence>
<evidence type="ECO:0000256" key="3">
    <source>
        <dbReference type="SAM" id="MobiDB-lite"/>
    </source>
</evidence>
<evidence type="ECO:0000256" key="1">
    <source>
        <dbReference type="ARBA" id="ARBA00004123"/>
    </source>
</evidence>
<dbReference type="AlphaFoldDB" id="A0A7I8JS32"/>
<evidence type="ECO:0000313" key="5">
    <source>
        <dbReference type="EMBL" id="CAA2633254.1"/>
    </source>
</evidence>